<gene>
    <name evidence="7" type="primary">RvY_00609-1</name>
    <name evidence="7" type="synonym">RvY_00609.1</name>
    <name evidence="7" type="ORF">RvY_00609</name>
</gene>
<dbReference type="Pfam" id="PF05699">
    <property type="entry name" value="Dimer_Tnp_hAT"/>
    <property type="match status" value="1"/>
</dbReference>
<organism evidence="7 8">
    <name type="scientific">Ramazzottius varieornatus</name>
    <name type="common">Water bear</name>
    <name type="synonym">Tardigrade</name>
    <dbReference type="NCBI Taxonomy" id="947166"/>
    <lineage>
        <taxon>Eukaryota</taxon>
        <taxon>Metazoa</taxon>
        <taxon>Ecdysozoa</taxon>
        <taxon>Tardigrada</taxon>
        <taxon>Eutardigrada</taxon>
        <taxon>Parachela</taxon>
        <taxon>Hypsibioidea</taxon>
        <taxon>Ramazzottiidae</taxon>
        <taxon>Ramazzottius</taxon>
    </lineage>
</organism>
<dbReference type="Proteomes" id="UP000186922">
    <property type="component" value="Unassembled WGS sequence"/>
</dbReference>
<dbReference type="SUPFAM" id="SSF53098">
    <property type="entry name" value="Ribonuclease H-like"/>
    <property type="match status" value="1"/>
</dbReference>
<dbReference type="GO" id="GO:0046983">
    <property type="term" value="F:protein dimerization activity"/>
    <property type="evidence" value="ECO:0007669"/>
    <property type="project" value="InterPro"/>
</dbReference>
<accession>A0A1D1UEA4</accession>
<sequence length="482" mass="54721">MDKVFELLVAKMKAFLRRANKIAAVIWTKKGMTESFLGTTARFYDSETKTMHSMTIACRSFSAPHTAVRVYKLTMEIMKSWEIPPSKVSAVSTDNGSNMVAAHKDLILRHGSFVEEVDEQEEQVIQVEQEDFSEDVDVDHEIDGHLSFEDDCEQMFAESQQSPRESSSKKPKLLLIADVSTRWNSILLSLKRLYELKDAVQDILSKHLKIPCITPGEWVTVRFIIKLLDKFKTVTDDFSAEKTATVYRVYYSVNVLVRHLESIRHALLRVDFADYGTESPFNQVILVITSELDRVLGHTINELNPNFDALYLVITFLHKTLRFTLTAKNKSIASRWLAIKNAEWCIEVEKDRDGYSTIEPQARTSDRDDKLDFFITAESETVASKSPVELEIQSYMEIPMCSTDEIDSNPEEFWISASGKFPLLSRLALDILVIPAASSAPERVFAIATLSTIGKANRLAGRHLERKVLCRRDTAHLPGIDD</sequence>
<protein>
    <recommendedName>
        <fullName evidence="6">HAT C-terminal dimerisation domain-containing protein</fullName>
    </recommendedName>
</protein>
<comment type="subcellular location">
    <subcellularLocation>
        <location evidence="1">Nucleus</location>
    </subcellularLocation>
</comment>
<name>A0A1D1UEA4_RAMVA</name>
<evidence type="ECO:0000259" key="6">
    <source>
        <dbReference type="Pfam" id="PF05699"/>
    </source>
</evidence>
<evidence type="ECO:0000256" key="2">
    <source>
        <dbReference type="ARBA" id="ARBA00022723"/>
    </source>
</evidence>
<reference evidence="7 8" key="1">
    <citation type="journal article" date="2016" name="Nat. Commun.">
        <title>Extremotolerant tardigrade genome and improved radiotolerance of human cultured cells by tardigrade-unique protein.</title>
        <authorList>
            <person name="Hashimoto T."/>
            <person name="Horikawa D.D."/>
            <person name="Saito Y."/>
            <person name="Kuwahara H."/>
            <person name="Kozuka-Hata H."/>
            <person name="Shin-I T."/>
            <person name="Minakuchi Y."/>
            <person name="Ohishi K."/>
            <person name="Motoyama A."/>
            <person name="Aizu T."/>
            <person name="Enomoto A."/>
            <person name="Kondo K."/>
            <person name="Tanaka S."/>
            <person name="Hara Y."/>
            <person name="Koshikawa S."/>
            <person name="Sagara H."/>
            <person name="Miura T."/>
            <person name="Yokobori S."/>
            <person name="Miyagawa K."/>
            <person name="Suzuki Y."/>
            <person name="Kubo T."/>
            <person name="Oyama M."/>
            <person name="Kohara Y."/>
            <person name="Fujiyama A."/>
            <person name="Arakawa K."/>
            <person name="Katayama T."/>
            <person name="Toyoda A."/>
            <person name="Kunieda T."/>
        </authorList>
    </citation>
    <scope>NUCLEOTIDE SEQUENCE [LARGE SCALE GENOMIC DNA]</scope>
    <source>
        <strain evidence="7 8">YOKOZUNA-1</strain>
    </source>
</reference>
<dbReference type="PANTHER" id="PTHR46481">
    <property type="entry name" value="ZINC FINGER BED DOMAIN-CONTAINING PROTEIN 4"/>
    <property type="match status" value="1"/>
</dbReference>
<keyword evidence="3" id="KW-0863">Zinc-finger</keyword>
<evidence type="ECO:0000313" key="8">
    <source>
        <dbReference type="Proteomes" id="UP000186922"/>
    </source>
</evidence>
<keyword evidence="5" id="KW-0539">Nucleus</keyword>
<evidence type="ECO:0000256" key="4">
    <source>
        <dbReference type="ARBA" id="ARBA00022833"/>
    </source>
</evidence>
<dbReference type="InterPro" id="IPR008906">
    <property type="entry name" value="HATC_C_dom"/>
</dbReference>
<evidence type="ECO:0000256" key="1">
    <source>
        <dbReference type="ARBA" id="ARBA00004123"/>
    </source>
</evidence>
<dbReference type="OrthoDB" id="2438421at2759"/>
<dbReference type="InterPro" id="IPR052035">
    <property type="entry name" value="ZnF_BED_domain_contain"/>
</dbReference>
<keyword evidence="8" id="KW-1185">Reference proteome</keyword>
<dbReference type="GO" id="GO:0005634">
    <property type="term" value="C:nucleus"/>
    <property type="evidence" value="ECO:0007669"/>
    <property type="project" value="UniProtKB-SubCell"/>
</dbReference>
<evidence type="ECO:0000256" key="3">
    <source>
        <dbReference type="ARBA" id="ARBA00022771"/>
    </source>
</evidence>
<evidence type="ECO:0000313" key="7">
    <source>
        <dbReference type="EMBL" id="GAU87811.1"/>
    </source>
</evidence>
<proteinExistence type="predicted"/>
<dbReference type="GO" id="GO:0008270">
    <property type="term" value="F:zinc ion binding"/>
    <property type="evidence" value="ECO:0007669"/>
    <property type="project" value="UniProtKB-KW"/>
</dbReference>
<keyword evidence="2" id="KW-0479">Metal-binding</keyword>
<comment type="caution">
    <text evidence="7">The sequence shown here is derived from an EMBL/GenBank/DDBJ whole genome shotgun (WGS) entry which is preliminary data.</text>
</comment>
<dbReference type="InterPro" id="IPR012337">
    <property type="entry name" value="RNaseH-like_sf"/>
</dbReference>
<feature type="domain" description="HAT C-terminal dimerisation" evidence="6">
    <location>
        <begin position="391"/>
        <end position="459"/>
    </location>
</feature>
<evidence type="ECO:0000256" key="5">
    <source>
        <dbReference type="ARBA" id="ARBA00023242"/>
    </source>
</evidence>
<dbReference type="AlphaFoldDB" id="A0A1D1UEA4"/>
<dbReference type="EMBL" id="BDGG01000001">
    <property type="protein sequence ID" value="GAU87811.1"/>
    <property type="molecule type" value="Genomic_DNA"/>
</dbReference>
<dbReference type="PANTHER" id="PTHR46481:SF10">
    <property type="entry name" value="ZINC FINGER BED DOMAIN-CONTAINING PROTEIN 39"/>
    <property type="match status" value="1"/>
</dbReference>
<keyword evidence="4" id="KW-0862">Zinc</keyword>